<comment type="caution">
    <text evidence="2">The sequence shown here is derived from an EMBL/GenBank/DDBJ whole genome shotgun (WGS) entry which is preliminary data.</text>
</comment>
<accession>A0ABP1QBY9</accession>
<name>A0ABP1QBY9_9HEXA</name>
<feature type="region of interest" description="Disordered" evidence="1">
    <location>
        <begin position="1"/>
        <end position="44"/>
    </location>
</feature>
<organism evidence="2 3">
    <name type="scientific">Orchesella dallaii</name>
    <dbReference type="NCBI Taxonomy" id="48710"/>
    <lineage>
        <taxon>Eukaryota</taxon>
        <taxon>Metazoa</taxon>
        <taxon>Ecdysozoa</taxon>
        <taxon>Arthropoda</taxon>
        <taxon>Hexapoda</taxon>
        <taxon>Collembola</taxon>
        <taxon>Entomobryomorpha</taxon>
        <taxon>Entomobryoidea</taxon>
        <taxon>Orchesellidae</taxon>
        <taxon>Orchesellinae</taxon>
        <taxon>Orchesella</taxon>
    </lineage>
</organism>
<reference evidence="2 3" key="1">
    <citation type="submission" date="2024-08" db="EMBL/GenBank/DDBJ databases">
        <authorList>
            <person name="Cucini C."/>
            <person name="Frati F."/>
        </authorList>
    </citation>
    <scope>NUCLEOTIDE SEQUENCE [LARGE SCALE GENOMIC DNA]</scope>
</reference>
<sequence length="561" mass="63923">MSVGQLATRSPLVIEHPLKERKQSKLSKHDPGNVVNGNENTTTQNLDRMEMPSCNDKWSKRGVSSAVSISVLNDGEECNIGRFTISIVDEEEKENAKSCLPLRKLVGNFILPGILGIERYRIVRKMHWKVNKAQELISNTIYFSSRIHGFLHNLLLPDIKSLATKMYFPVGQIEADGLSVMSAEVWAATYLLLGTHKNIREADFNDIRSAYANLAWDSGKVYRANVEFSEQLHAFRNKILPLWNEIERIVGLKKGDFEEIDASNQFLNSKKPLDLPTIRINEDFPLINTLDAQVTPEKSMVDIESQNEFRNMEYGKKIEIIMSLLEKPGDTLKNGFATLVRSGNMLESEKVCIASNGVDKDLTCTRAIKILAATLKMLCEEVKLPSGLRYDVVEWIRCVSDDLNSYFSYAEWVVSKFSEFQSMLKLCYNFALICYDLDLPNFDVILKKEKGSQSIIKLNSENGEKEEGSLDYKVVSLTRLMLDVSNTVVSTAHESMVDDDFDWMNFYKTDYHVILQRLPLRVGIDLLQFRIRPDVKTLRRREGAHPAKPGNYMPGKELLQR</sequence>
<dbReference type="EMBL" id="CAXLJM020000026">
    <property type="protein sequence ID" value="CAL8093442.1"/>
    <property type="molecule type" value="Genomic_DNA"/>
</dbReference>
<feature type="compositionally biased region" description="Basic and acidic residues" evidence="1">
    <location>
        <begin position="16"/>
        <end position="31"/>
    </location>
</feature>
<evidence type="ECO:0000313" key="2">
    <source>
        <dbReference type="EMBL" id="CAL8093442.1"/>
    </source>
</evidence>
<gene>
    <name evidence="2" type="ORF">ODALV1_LOCUS8502</name>
</gene>
<evidence type="ECO:0000256" key="1">
    <source>
        <dbReference type="SAM" id="MobiDB-lite"/>
    </source>
</evidence>
<dbReference type="Proteomes" id="UP001642540">
    <property type="component" value="Unassembled WGS sequence"/>
</dbReference>
<protein>
    <submittedName>
        <fullName evidence="2">Uncharacterized protein</fullName>
    </submittedName>
</protein>
<keyword evidence="3" id="KW-1185">Reference proteome</keyword>
<evidence type="ECO:0000313" key="3">
    <source>
        <dbReference type="Proteomes" id="UP001642540"/>
    </source>
</evidence>
<feature type="compositionally biased region" description="Low complexity" evidence="1">
    <location>
        <begin position="32"/>
        <end position="44"/>
    </location>
</feature>
<proteinExistence type="predicted"/>
<feature type="region of interest" description="Disordered" evidence="1">
    <location>
        <begin position="539"/>
        <end position="561"/>
    </location>
</feature>